<dbReference type="NCBIfam" id="TIGR03838">
    <property type="entry name" value="queuosine_YadB"/>
    <property type="match status" value="1"/>
</dbReference>
<keyword evidence="2 7" id="KW-0479">Metal-binding</keyword>
<dbReference type="AlphaFoldDB" id="A0A9E9P2U4"/>
<reference evidence="10" key="1">
    <citation type="journal article" date="2022" name="Front. Microbiol.">
        <title>New perspectives on an old grouping: The genomic and phenotypic variability of Oxalobacter formigenes and the implications for calcium oxalate stone prevention.</title>
        <authorList>
            <person name="Chmiel J.A."/>
            <person name="Carr C."/>
            <person name="Stuivenberg G.A."/>
            <person name="Venema R."/>
            <person name="Chanyi R.M."/>
            <person name="Al K.F."/>
            <person name="Giguere D."/>
            <person name="Say H."/>
            <person name="Akouris P.P."/>
            <person name="Dominguez Romero S.A."/>
            <person name="Kwong A."/>
            <person name="Tai V."/>
            <person name="Koval S.F."/>
            <person name="Razvi H."/>
            <person name="Bjazevic J."/>
            <person name="Burton J.P."/>
        </authorList>
    </citation>
    <scope>NUCLEOTIDE SEQUENCE</scope>
    <source>
        <strain evidence="10">WoOx3</strain>
    </source>
</reference>
<dbReference type="Gene3D" id="3.40.50.620">
    <property type="entry name" value="HUPs"/>
    <property type="match status" value="1"/>
</dbReference>
<proteinExistence type="inferred from homology"/>
<evidence type="ECO:0000313" key="11">
    <source>
        <dbReference type="Proteomes" id="UP001156215"/>
    </source>
</evidence>
<organism evidence="10 11">
    <name type="scientific">Oxalobacter vibrioformis</name>
    <dbReference type="NCBI Taxonomy" id="933080"/>
    <lineage>
        <taxon>Bacteria</taxon>
        <taxon>Pseudomonadati</taxon>
        <taxon>Pseudomonadota</taxon>
        <taxon>Betaproteobacteria</taxon>
        <taxon>Burkholderiales</taxon>
        <taxon>Oxalobacteraceae</taxon>
        <taxon>Oxalobacter</taxon>
    </lineage>
</organism>
<name>A0A9E9P2U4_9BURK</name>
<comment type="similarity">
    <text evidence="7">Belongs to the class-I aminoacyl-tRNA synthetase family. GluQ subfamily.</text>
</comment>
<dbReference type="EC" id="6.1.1.-" evidence="7"/>
<keyword evidence="4 7" id="KW-0862">Zinc</keyword>
<evidence type="ECO:0000313" key="10">
    <source>
        <dbReference type="EMBL" id="WAW10287.1"/>
    </source>
</evidence>
<dbReference type="NCBIfam" id="NF004314">
    <property type="entry name" value="PRK05710.1-3"/>
    <property type="match status" value="1"/>
</dbReference>
<dbReference type="InterPro" id="IPR049940">
    <property type="entry name" value="GluQ/Sye"/>
</dbReference>
<evidence type="ECO:0000259" key="9">
    <source>
        <dbReference type="Pfam" id="PF00749"/>
    </source>
</evidence>
<feature type="binding site" evidence="7">
    <location>
        <position position="101"/>
    </location>
    <ligand>
        <name>Zn(2+)</name>
        <dbReference type="ChEBI" id="CHEBI:29105"/>
    </ligand>
</feature>
<dbReference type="HAMAP" id="MF_01428">
    <property type="entry name" value="Glu_Q_tRNA_synth"/>
    <property type="match status" value="1"/>
</dbReference>
<keyword evidence="3 7" id="KW-0547">Nucleotide-binding</keyword>
<evidence type="ECO:0000256" key="5">
    <source>
        <dbReference type="ARBA" id="ARBA00022840"/>
    </source>
</evidence>
<dbReference type="InterPro" id="IPR014729">
    <property type="entry name" value="Rossmann-like_a/b/a_fold"/>
</dbReference>
<dbReference type="GO" id="GO:0005829">
    <property type="term" value="C:cytosol"/>
    <property type="evidence" value="ECO:0007669"/>
    <property type="project" value="TreeGrafter"/>
</dbReference>
<feature type="binding site" evidence="7">
    <location>
        <position position="45"/>
    </location>
    <ligand>
        <name>L-glutamate</name>
        <dbReference type="ChEBI" id="CHEBI:29985"/>
    </ligand>
</feature>
<dbReference type="SUPFAM" id="SSF52374">
    <property type="entry name" value="Nucleotidylyl transferase"/>
    <property type="match status" value="1"/>
</dbReference>
<dbReference type="GO" id="GO:0006424">
    <property type="term" value="P:glutamyl-tRNA aminoacylation"/>
    <property type="evidence" value="ECO:0007669"/>
    <property type="project" value="InterPro"/>
</dbReference>
<feature type="short sequence motif" description="'KMSKS' region" evidence="7">
    <location>
        <begin position="235"/>
        <end position="239"/>
    </location>
</feature>
<dbReference type="GO" id="GO:0005524">
    <property type="term" value="F:ATP binding"/>
    <property type="evidence" value="ECO:0007669"/>
    <property type="project" value="UniProtKB-KW"/>
</dbReference>
<feature type="binding site" evidence="7">
    <location>
        <begin position="9"/>
        <end position="13"/>
    </location>
    <ligand>
        <name>L-glutamate</name>
        <dbReference type="ChEBI" id="CHEBI:29985"/>
    </ligand>
</feature>
<evidence type="ECO:0000256" key="1">
    <source>
        <dbReference type="ARBA" id="ARBA00022598"/>
    </source>
</evidence>
<dbReference type="PRINTS" id="PR00987">
    <property type="entry name" value="TRNASYNTHGLU"/>
</dbReference>
<evidence type="ECO:0000256" key="6">
    <source>
        <dbReference type="ARBA" id="ARBA00023146"/>
    </source>
</evidence>
<evidence type="ECO:0000256" key="2">
    <source>
        <dbReference type="ARBA" id="ARBA00022723"/>
    </source>
</evidence>
<evidence type="ECO:0000256" key="8">
    <source>
        <dbReference type="RuleBase" id="RU363037"/>
    </source>
</evidence>
<keyword evidence="11" id="KW-1185">Reference proteome</keyword>
<dbReference type="PANTHER" id="PTHR43311">
    <property type="entry name" value="GLUTAMATE--TRNA LIGASE"/>
    <property type="match status" value="1"/>
</dbReference>
<sequence>MNTEMYRGRFAPSPTGPLHFGSLVAAAGSYLDACASNGEWLVRMEDVDRPRCRPEYDRAIMLSLEAYGFQWNGSVMRQSDRTKSYQAALDALRGKNLVYPCACSRKEISDSNIAHDGAHIYPGTCAAGLPPGETPRAWRIRVSGQTIRFVDLVQGSLSQDLSKEVGDFVLLRADGCFAYQMAVVVDDAQQGITRIVRGADLLDSTPRQIYLQHCLGVSFPEYAHLPVAVNTTGEKLSKQTRARALDDKNPVPALLAVFEFLEMPSLKGNDTSLDDLWKEAVRHWSLDNVPAVRTILSREMRQDEP</sequence>
<keyword evidence="8" id="KW-0648">Protein biosynthesis</keyword>
<feature type="domain" description="Glutamyl/glutaminyl-tRNA synthetase class Ib catalytic" evidence="9">
    <location>
        <begin position="7"/>
        <end position="244"/>
    </location>
</feature>
<feature type="binding site" evidence="7">
    <location>
        <position position="103"/>
    </location>
    <ligand>
        <name>Zn(2+)</name>
        <dbReference type="ChEBI" id="CHEBI:29105"/>
    </ligand>
</feature>
<dbReference type="Proteomes" id="UP001156215">
    <property type="component" value="Chromosome"/>
</dbReference>
<feature type="binding site" evidence="7">
    <location>
        <position position="121"/>
    </location>
    <ligand>
        <name>Zn(2+)</name>
        <dbReference type="ChEBI" id="CHEBI:29105"/>
    </ligand>
</feature>
<evidence type="ECO:0000256" key="3">
    <source>
        <dbReference type="ARBA" id="ARBA00022741"/>
    </source>
</evidence>
<dbReference type="GO" id="GO:0004818">
    <property type="term" value="F:glutamate-tRNA ligase activity"/>
    <property type="evidence" value="ECO:0007669"/>
    <property type="project" value="TreeGrafter"/>
</dbReference>
<dbReference type="EMBL" id="CP098242">
    <property type="protein sequence ID" value="WAW10287.1"/>
    <property type="molecule type" value="Genomic_DNA"/>
</dbReference>
<keyword evidence="6 7" id="KW-0030">Aminoacyl-tRNA synthetase</keyword>
<dbReference type="GO" id="GO:0006400">
    <property type="term" value="P:tRNA modification"/>
    <property type="evidence" value="ECO:0007669"/>
    <property type="project" value="InterPro"/>
</dbReference>
<keyword evidence="5 7" id="KW-0067">ATP-binding</keyword>
<dbReference type="FunFam" id="3.40.50.620:FF:000093">
    <property type="entry name" value="Glutamyl-Q tRNA(Asp) synthetase"/>
    <property type="match status" value="1"/>
</dbReference>
<protein>
    <recommendedName>
        <fullName evidence="7">Glutamyl-Q tRNA(Asp) synthetase</fullName>
        <shortName evidence="7">Glu-Q-RSs</shortName>
        <ecNumber evidence="7">6.1.1.-</ecNumber>
    </recommendedName>
</protein>
<evidence type="ECO:0000256" key="7">
    <source>
        <dbReference type="HAMAP-Rule" id="MF_01428"/>
    </source>
</evidence>
<comment type="cofactor">
    <cofactor evidence="7">
        <name>Zn(2+)</name>
        <dbReference type="ChEBI" id="CHEBI:29105"/>
    </cofactor>
    <text evidence="7">Binds 1 zinc ion per subunit.</text>
</comment>
<dbReference type="InterPro" id="IPR000924">
    <property type="entry name" value="Glu/Gln-tRNA-synth"/>
</dbReference>
<gene>
    <name evidence="10" type="primary">gluQRS</name>
    <name evidence="7" type="synonym">gluQ</name>
    <name evidence="10" type="ORF">NB640_01055</name>
</gene>
<feature type="binding site" evidence="7">
    <location>
        <position position="197"/>
    </location>
    <ligand>
        <name>L-glutamate</name>
        <dbReference type="ChEBI" id="CHEBI:29985"/>
    </ligand>
</feature>
<accession>A0A9E9P2U4</accession>
<keyword evidence="1 7" id="KW-0436">Ligase</keyword>
<feature type="binding site" evidence="7">
    <location>
        <position position="125"/>
    </location>
    <ligand>
        <name>Zn(2+)</name>
        <dbReference type="ChEBI" id="CHEBI:29105"/>
    </ligand>
</feature>
<dbReference type="InterPro" id="IPR020058">
    <property type="entry name" value="Glu/Gln-tRNA-synth_Ib_cat-dom"/>
</dbReference>
<feature type="short sequence motif" description="'HIGH' region" evidence="7">
    <location>
        <begin position="12"/>
        <end position="22"/>
    </location>
</feature>
<dbReference type="InterPro" id="IPR022380">
    <property type="entry name" value="Glu-Q_tRNA(Asp)_Synthase"/>
</dbReference>
<feature type="binding site" evidence="7">
    <location>
        <position position="238"/>
    </location>
    <ligand>
        <name>ATP</name>
        <dbReference type="ChEBI" id="CHEBI:30616"/>
    </ligand>
</feature>
<dbReference type="NCBIfam" id="NF004313">
    <property type="entry name" value="PRK05710.1-2"/>
    <property type="match status" value="1"/>
</dbReference>
<dbReference type="KEGG" id="ovb:NB640_01055"/>
<feature type="binding site" evidence="7">
    <location>
        <position position="179"/>
    </location>
    <ligand>
        <name>L-glutamate</name>
        <dbReference type="ChEBI" id="CHEBI:29985"/>
    </ligand>
</feature>
<dbReference type="Pfam" id="PF00749">
    <property type="entry name" value="tRNA-synt_1c"/>
    <property type="match status" value="1"/>
</dbReference>
<dbReference type="RefSeq" id="WP_269309296.1">
    <property type="nucleotide sequence ID" value="NZ_CP098242.1"/>
</dbReference>
<dbReference type="GO" id="GO:0008270">
    <property type="term" value="F:zinc ion binding"/>
    <property type="evidence" value="ECO:0007669"/>
    <property type="project" value="UniProtKB-UniRule"/>
</dbReference>
<dbReference type="PANTHER" id="PTHR43311:SF1">
    <property type="entry name" value="GLUTAMYL-Q TRNA(ASP) SYNTHETASE"/>
    <property type="match status" value="1"/>
</dbReference>
<evidence type="ECO:0000256" key="4">
    <source>
        <dbReference type="ARBA" id="ARBA00022833"/>
    </source>
</evidence>
<comment type="function">
    <text evidence="7">Catalyzes the tRNA-independent activation of glutamate in presence of ATP and the subsequent transfer of glutamate onto a tRNA(Asp). Glutamate is transferred on the 2-amino-5-(4,5-dihydroxy-2-cyclopenten-1-yl) moiety of the queuosine in the wobble position of the QUC anticodon.</text>
</comment>